<dbReference type="EMBL" id="JBIMPR010000005">
    <property type="protein sequence ID" value="MFH5774273.1"/>
    <property type="molecule type" value="Genomic_DNA"/>
</dbReference>
<name>A0ABW7LIV9_9RHOB</name>
<dbReference type="InterPro" id="IPR003959">
    <property type="entry name" value="ATPase_AAA_core"/>
</dbReference>
<organism evidence="5 6">
    <name type="scientific">Paracoccus broussonetiae subsp. drimophilus</name>
    <dbReference type="NCBI Taxonomy" id="3373869"/>
    <lineage>
        <taxon>Bacteria</taxon>
        <taxon>Pseudomonadati</taxon>
        <taxon>Pseudomonadota</taxon>
        <taxon>Alphaproteobacteria</taxon>
        <taxon>Rhodobacterales</taxon>
        <taxon>Paracoccaceae</taxon>
        <taxon>Paracoccus</taxon>
        <taxon>Paracoccus broussonetiae</taxon>
    </lineage>
</organism>
<dbReference type="PANTHER" id="PTHR23073">
    <property type="entry name" value="26S PROTEASOME REGULATORY SUBUNIT"/>
    <property type="match status" value="1"/>
</dbReference>
<dbReference type="Proteomes" id="UP001609376">
    <property type="component" value="Unassembled WGS sequence"/>
</dbReference>
<keyword evidence="6" id="KW-1185">Reference proteome</keyword>
<evidence type="ECO:0000256" key="2">
    <source>
        <dbReference type="ARBA" id="ARBA00022741"/>
    </source>
</evidence>
<evidence type="ECO:0000313" key="6">
    <source>
        <dbReference type="Proteomes" id="UP001609376"/>
    </source>
</evidence>
<comment type="similarity">
    <text evidence="1">Belongs to the AAA ATPase family.</text>
</comment>
<accession>A0ABW7LIV9</accession>
<evidence type="ECO:0000313" key="5">
    <source>
        <dbReference type="EMBL" id="MFH5774273.1"/>
    </source>
</evidence>
<protein>
    <submittedName>
        <fullName evidence="5">ATP-binding protein</fullName>
    </submittedName>
</protein>
<dbReference type="SMART" id="SM00382">
    <property type="entry name" value="AAA"/>
    <property type="match status" value="1"/>
</dbReference>
<dbReference type="InterPro" id="IPR027417">
    <property type="entry name" value="P-loop_NTPase"/>
</dbReference>
<evidence type="ECO:0000256" key="1">
    <source>
        <dbReference type="ARBA" id="ARBA00006914"/>
    </source>
</evidence>
<sequence length="640" mass="68561">MTAMGLGPLAAEPAEWMHDAALLAVTHHLQASRTRPPEDLDPRSAWPDRAGEWQELVRRAAELPVDTSGWTAAAALAAERFPDAAAAFSILADNPALHLPTPGVFARIAMAGLGLGYDEALAAALLAAGAEDGLELVPPPAASLPASQWGIRLSAEGRGRCFGRALRARGDFFAATHTAVMLRPARVAARILAAEGVVWVRSSSRRMARQLASDVASLGAGRGYELIELRGGEPVPLPDPHATLLAVDLFALDAPPRIPPVIADGAGLLLLAPDRFDAGHIQAVDAPALDPVENRAVWDAAGIAPAIADALAPRFQLTLSELQGARREAELMANLAQDGDQLLTPPDRAAMAAAIRAAGARRMGPSVTNVRTSVTLSDLVAGDEIMTQLRDAVSWRESQSRVWNVMGLPRDAGEANGLTLLFSGPPGGGKTFAARCLANALGLNLYRTDLSQLVSKYIGETEKNLSRIFDEAEAGHGILFFDEADAVFGKRSDVKDAHDRYANIEVGFLLQRLENFGGVTILATNLRANLDPAFTRRMQFIIDFPMPQQAEREELWRRNLPLPDWREDDLDLPMLAERFRFAGGNIRNAAVAATHLAAAEGAPLGQRHLARAILRELEKSGLPRGAEDLGPLAQWLTEAR</sequence>
<dbReference type="Gene3D" id="3.40.50.300">
    <property type="entry name" value="P-loop containing nucleotide triphosphate hydrolases"/>
    <property type="match status" value="1"/>
</dbReference>
<dbReference type="CDD" id="cd19481">
    <property type="entry name" value="RecA-like_protease"/>
    <property type="match status" value="1"/>
</dbReference>
<dbReference type="InterPro" id="IPR003593">
    <property type="entry name" value="AAA+_ATPase"/>
</dbReference>
<dbReference type="RefSeq" id="WP_395133246.1">
    <property type="nucleotide sequence ID" value="NZ_JBIMPR010000005.1"/>
</dbReference>
<keyword evidence="2" id="KW-0547">Nucleotide-binding</keyword>
<reference evidence="5 6" key="1">
    <citation type="submission" date="2024-10" db="EMBL/GenBank/DDBJ databases">
        <title>Paracoccus drimophilus sp. nov., a novel bacterium from corn roots in Hunan.</title>
        <authorList>
            <person name="Li X."/>
        </authorList>
    </citation>
    <scope>NUCLEOTIDE SEQUENCE [LARGE SCALE GENOMIC DNA]</scope>
    <source>
        <strain evidence="5 6">NGMCC 1.201697</strain>
    </source>
</reference>
<dbReference type="GO" id="GO:0005524">
    <property type="term" value="F:ATP binding"/>
    <property type="evidence" value="ECO:0007669"/>
    <property type="project" value="UniProtKB-KW"/>
</dbReference>
<proteinExistence type="inferred from homology"/>
<dbReference type="Pfam" id="PF00004">
    <property type="entry name" value="AAA"/>
    <property type="match status" value="1"/>
</dbReference>
<evidence type="ECO:0000259" key="4">
    <source>
        <dbReference type="SMART" id="SM00382"/>
    </source>
</evidence>
<dbReference type="InterPro" id="IPR050221">
    <property type="entry name" value="26S_Proteasome_ATPase"/>
</dbReference>
<gene>
    <name evidence="5" type="ORF">ACHFJ0_08455</name>
</gene>
<evidence type="ECO:0000256" key="3">
    <source>
        <dbReference type="ARBA" id="ARBA00022840"/>
    </source>
</evidence>
<dbReference type="SUPFAM" id="SSF52540">
    <property type="entry name" value="P-loop containing nucleoside triphosphate hydrolases"/>
    <property type="match status" value="1"/>
</dbReference>
<comment type="caution">
    <text evidence="5">The sequence shown here is derived from an EMBL/GenBank/DDBJ whole genome shotgun (WGS) entry which is preliminary data.</text>
</comment>
<feature type="domain" description="AAA+ ATPase" evidence="4">
    <location>
        <begin position="416"/>
        <end position="544"/>
    </location>
</feature>
<keyword evidence="3 5" id="KW-0067">ATP-binding</keyword>